<comment type="caution">
    <text evidence="1">The sequence shown here is derived from an EMBL/GenBank/DDBJ whole genome shotgun (WGS) entry which is preliminary data.</text>
</comment>
<gene>
    <name evidence="1" type="ORF">S01H4_50664</name>
</gene>
<name>X1CA40_9ZZZZ</name>
<evidence type="ECO:0000313" key="1">
    <source>
        <dbReference type="EMBL" id="GAG93248.1"/>
    </source>
</evidence>
<reference evidence="1" key="1">
    <citation type="journal article" date="2014" name="Front. Microbiol.">
        <title>High frequency of phylogenetically diverse reductive dehalogenase-homologous genes in deep subseafloor sedimentary metagenomes.</title>
        <authorList>
            <person name="Kawai M."/>
            <person name="Futagami T."/>
            <person name="Toyoda A."/>
            <person name="Takaki Y."/>
            <person name="Nishi S."/>
            <person name="Hori S."/>
            <person name="Arai W."/>
            <person name="Tsubouchi T."/>
            <person name="Morono Y."/>
            <person name="Uchiyama I."/>
            <person name="Ito T."/>
            <person name="Fujiyama A."/>
            <person name="Inagaki F."/>
            <person name="Takami H."/>
        </authorList>
    </citation>
    <scope>NUCLEOTIDE SEQUENCE</scope>
    <source>
        <strain evidence="1">Expedition CK06-06</strain>
    </source>
</reference>
<accession>X1CA40</accession>
<proteinExistence type="predicted"/>
<dbReference type="EMBL" id="BART01028785">
    <property type="protein sequence ID" value="GAG93248.1"/>
    <property type="molecule type" value="Genomic_DNA"/>
</dbReference>
<dbReference type="AlphaFoldDB" id="X1CA40"/>
<protein>
    <submittedName>
        <fullName evidence="1">Uncharacterized protein</fullName>
    </submittedName>
</protein>
<sequence length="41" mass="4934">MNKFKSKTKLGKFMTEYFFFRGCGNNHKTAIHNAKEVMRYE</sequence>
<organism evidence="1">
    <name type="scientific">marine sediment metagenome</name>
    <dbReference type="NCBI Taxonomy" id="412755"/>
    <lineage>
        <taxon>unclassified sequences</taxon>
        <taxon>metagenomes</taxon>
        <taxon>ecological metagenomes</taxon>
    </lineage>
</organism>